<reference evidence="3" key="1">
    <citation type="submission" date="2019-02" db="EMBL/GenBank/DDBJ databases">
        <authorList>
            <person name="Gruber-Vodicka R. H."/>
            <person name="Seah K. B. B."/>
        </authorList>
    </citation>
    <scope>NUCLEOTIDE SEQUENCE</scope>
    <source>
        <strain evidence="3">BECK_SA2B12</strain>
        <strain evidence="2">BECK_SA2B15</strain>
        <strain evidence="1">BECK_SA2B20</strain>
    </source>
</reference>
<name>A0A450VLE6_9GAMM</name>
<sequence>MFQCEIRGGTEFRQEQVEQVFHVDERYIPVEHIPATVRARRGGKTFDAETAEGIRRRLHDEDRPRQRSVEMAVLAY</sequence>
<protein>
    <submittedName>
        <fullName evidence="3">Uncharacterized protein</fullName>
    </submittedName>
</protein>
<dbReference type="EMBL" id="CAADFG010000286">
    <property type="protein sequence ID" value="VFK02791.1"/>
    <property type="molecule type" value="Genomic_DNA"/>
</dbReference>
<evidence type="ECO:0000313" key="2">
    <source>
        <dbReference type="EMBL" id="VFK02791.1"/>
    </source>
</evidence>
<gene>
    <name evidence="2" type="ORF">BECKH772A_GA0070896_102865</name>
    <name evidence="1" type="ORF">BECKH772B_GA0070898_102905</name>
    <name evidence="3" type="ORF">BECKH772C_GA0070978_102865</name>
</gene>
<evidence type="ECO:0000313" key="1">
    <source>
        <dbReference type="EMBL" id="VFK02600.1"/>
    </source>
</evidence>
<organism evidence="3">
    <name type="scientific">Candidatus Kentrum eta</name>
    <dbReference type="NCBI Taxonomy" id="2126337"/>
    <lineage>
        <taxon>Bacteria</taxon>
        <taxon>Pseudomonadati</taxon>
        <taxon>Pseudomonadota</taxon>
        <taxon>Gammaproteobacteria</taxon>
        <taxon>Candidatus Kentrum</taxon>
    </lineage>
</organism>
<dbReference type="AlphaFoldDB" id="A0A450VLE6"/>
<dbReference type="EMBL" id="CAADFJ010000286">
    <property type="protein sequence ID" value="VFK05613.1"/>
    <property type="molecule type" value="Genomic_DNA"/>
</dbReference>
<accession>A0A450VLE6</accession>
<proteinExistence type="predicted"/>
<dbReference type="EMBL" id="CAADFI010000290">
    <property type="protein sequence ID" value="VFK02600.1"/>
    <property type="molecule type" value="Genomic_DNA"/>
</dbReference>
<evidence type="ECO:0000313" key="3">
    <source>
        <dbReference type="EMBL" id="VFK05613.1"/>
    </source>
</evidence>